<dbReference type="eggNOG" id="COG4191">
    <property type="taxonomic scope" value="Bacteria"/>
</dbReference>
<evidence type="ECO:0000313" key="2">
    <source>
        <dbReference type="Proteomes" id="UP000008385"/>
    </source>
</evidence>
<proteinExistence type="predicted"/>
<gene>
    <name evidence="1" type="ordered locus">Rta_07750</name>
</gene>
<evidence type="ECO:0008006" key="3">
    <source>
        <dbReference type="Google" id="ProtNLM"/>
    </source>
</evidence>
<sequence>MLLRRLAPAMRHHLVVNLQPIGMVYEVMQRRLRAPQPDLSQALGSAHKIHGFARAALSSCLDVVTWLVPEENAAMPLADGVRECAGLLASNLSFRGYGLRNEVGPLPGQVRRAALRTMLTALLIHATDEQPSPAELVLTAQAGAEGAVLTLTVRPAQGAGGFATEAGYRGLAHQDLEALAAAESVRLEREGWCWRLSLPWVGSAQA</sequence>
<reference evidence="1 2" key="2">
    <citation type="journal article" date="2011" name="PLoS ONE">
        <title>The Cyst-Dividing Bacterium Ramlibacter tataouinensis TTB310 Genome Reveals a Well-Stocked Toolbox for Adaptation to a Desert Environment.</title>
        <authorList>
            <person name="De Luca G."/>
            <person name="Barakat M."/>
            <person name="Ortet P."/>
            <person name="Fochesato S."/>
            <person name="Jourlin-Castelli C."/>
            <person name="Ansaldi M."/>
            <person name="Py B."/>
            <person name="Fichant G."/>
            <person name="Coutinho P.M."/>
            <person name="Voulhoux R."/>
            <person name="Bastien O."/>
            <person name="Marechal E."/>
            <person name="Henrissat B."/>
            <person name="Quentin Y."/>
            <person name="Noirot P."/>
            <person name="Filloux A."/>
            <person name="Mejean V."/>
            <person name="Dubow M.S."/>
            <person name="Barras F."/>
            <person name="Barbe V."/>
            <person name="Weissenbach J."/>
            <person name="Mihalcescu I."/>
            <person name="Vermeglio A."/>
            <person name="Achouak W."/>
            <person name="Heulin T."/>
        </authorList>
    </citation>
    <scope>NUCLEOTIDE SEQUENCE [LARGE SCALE GENOMIC DNA]</scope>
    <source>
        <strain evidence="2">ATCC BAA-407 / DSM 14655 / LMG 21543 / TTB310</strain>
    </source>
</reference>
<dbReference type="HOGENOM" id="CLU_098640_0_0_4"/>
<dbReference type="STRING" id="365046.Rta_07750"/>
<evidence type="ECO:0000313" key="1">
    <source>
        <dbReference type="EMBL" id="AEG91856.1"/>
    </source>
</evidence>
<dbReference type="AlphaFoldDB" id="F5XXQ3"/>
<dbReference type="KEGG" id="rta:Rta_07750"/>
<name>F5XXQ3_RAMTT</name>
<dbReference type="PATRIC" id="fig|365046.3.peg.795"/>
<dbReference type="Proteomes" id="UP000008385">
    <property type="component" value="Chromosome"/>
</dbReference>
<keyword evidence="2" id="KW-1185">Reference proteome</keyword>
<accession>F5XXQ3</accession>
<organism evidence="1 2">
    <name type="scientific">Ramlibacter tataouinensis (strain ATCC BAA-407 / DSM 14655 / LMG 21543 / TTB310)</name>
    <dbReference type="NCBI Taxonomy" id="365046"/>
    <lineage>
        <taxon>Bacteria</taxon>
        <taxon>Pseudomonadati</taxon>
        <taxon>Pseudomonadota</taxon>
        <taxon>Betaproteobacteria</taxon>
        <taxon>Burkholderiales</taxon>
        <taxon>Comamonadaceae</taxon>
        <taxon>Ramlibacter</taxon>
    </lineage>
</organism>
<dbReference type="EMBL" id="CP000245">
    <property type="protein sequence ID" value="AEG91856.1"/>
    <property type="molecule type" value="Genomic_DNA"/>
</dbReference>
<protein>
    <recommendedName>
        <fullName evidence="3">Signal transduction histidine kinase-like protein</fullName>
    </recommendedName>
</protein>
<reference evidence="2" key="1">
    <citation type="submission" date="2006-01" db="EMBL/GenBank/DDBJ databases">
        <title>Genome of the cyst-dividing bacterium Ramlibacter tataouinensis.</title>
        <authorList>
            <person name="Barakat M."/>
            <person name="Ortet P."/>
            <person name="De Luca G."/>
            <person name="Jourlin-Castelli C."/>
            <person name="Ansaldi M."/>
            <person name="Py B."/>
            <person name="Fichant G."/>
            <person name="Coutinho P."/>
            <person name="Voulhoux R."/>
            <person name="Bastien O."/>
            <person name="Roy S."/>
            <person name="Marechal E."/>
            <person name="Henrissat B."/>
            <person name="Quentin Y."/>
            <person name="Noirot P."/>
            <person name="Filloux A."/>
            <person name="Mejean V."/>
            <person name="DuBow M."/>
            <person name="Barras F."/>
            <person name="Heulin T."/>
        </authorList>
    </citation>
    <scope>NUCLEOTIDE SEQUENCE [LARGE SCALE GENOMIC DNA]</scope>
    <source>
        <strain evidence="2">ATCC BAA-407 / DSM 14655 / LMG 21543 / TTB310</strain>
    </source>
</reference>